<proteinExistence type="predicted"/>
<organism evidence="2 3">
    <name type="scientific">Auricularia subglabra (strain TFB-10046 / SS5)</name>
    <name type="common">White-rot fungus</name>
    <name type="synonym">Auricularia delicata (strain TFB10046)</name>
    <dbReference type="NCBI Taxonomy" id="717982"/>
    <lineage>
        <taxon>Eukaryota</taxon>
        <taxon>Fungi</taxon>
        <taxon>Dikarya</taxon>
        <taxon>Basidiomycota</taxon>
        <taxon>Agaricomycotina</taxon>
        <taxon>Agaricomycetes</taxon>
        <taxon>Auriculariales</taxon>
        <taxon>Auriculariaceae</taxon>
        <taxon>Auricularia</taxon>
    </lineage>
</organism>
<evidence type="ECO:0000256" key="1">
    <source>
        <dbReference type="SAM" id="MobiDB-lite"/>
    </source>
</evidence>
<dbReference type="KEGG" id="adl:AURDEDRAFT_177167"/>
<dbReference type="EMBL" id="JH688096">
    <property type="protein sequence ID" value="EJD33751.1"/>
    <property type="molecule type" value="Genomic_DNA"/>
</dbReference>
<feature type="region of interest" description="Disordered" evidence="1">
    <location>
        <begin position="1"/>
        <end position="38"/>
    </location>
</feature>
<feature type="compositionally biased region" description="Low complexity" evidence="1">
    <location>
        <begin position="166"/>
        <end position="179"/>
    </location>
</feature>
<accession>J0CTU4</accession>
<dbReference type="AlphaFoldDB" id="J0CTU4"/>
<evidence type="ECO:0000313" key="2">
    <source>
        <dbReference type="EMBL" id="EJD33751.1"/>
    </source>
</evidence>
<feature type="compositionally biased region" description="Low complexity" evidence="1">
    <location>
        <begin position="250"/>
        <end position="265"/>
    </location>
</feature>
<keyword evidence="3" id="KW-1185">Reference proteome</keyword>
<feature type="region of interest" description="Disordered" evidence="1">
    <location>
        <begin position="163"/>
        <end position="265"/>
    </location>
</feature>
<dbReference type="Proteomes" id="UP000006514">
    <property type="component" value="Unassembled WGS sequence"/>
</dbReference>
<reference evidence="3" key="1">
    <citation type="journal article" date="2012" name="Science">
        <title>The Paleozoic origin of enzymatic lignin decomposition reconstructed from 31 fungal genomes.</title>
        <authorList>
            <person name="Floudas D."/>
            <person name="Binder M."/>
            <person name="Riley R."/>
            <person name="Barry K."/>
            <person name="Blanchette R.A."/>
            <person name="Henrissat B."/>
            <person name="Martinez A.T."/>
            <person name="Otillar R."/>
            <person name="Spatafora J.W."/>
            <person name="Yadav J.S."/>
            <person name="Aerts A."/>
            <person name="Benoit I."/>
            <person name="Boyd A."/>
            <person name="Carlson A."/>
            <person name="Copeland A."/>
            <person name="Coutinho P.M."/>
            <person name="de Vries R.P."/>
            <person name="Ferreira P."/>
            <person name="Findley K."/>
            <person name="Foster B."/>
            <person name="Gaskell J."/>
            <person name="Glotzer D."/>
            <person name="Gorecki P."/>
            <person name="Heitman J."/>
            <person name="Hesse C."/>
            <person name="Hori C."/>
            <person name="Igarashi K."/>
            <person name="Jurgens J.A."/>
            <person name="Kallen N."/>
            <person name="Kersten P."/>
            <person name="Kohler A."/>
            <person name="Kuees U."/>
            <person name="Kumar T.K.A."/>
            <person name="Kuo A."/>
            <person name="LaButti K."/>
            <person name="Larrondo L.F."/>
            <person name="Lindquist E."/>
            <person name="Ling A."/>
            <person name="Lombard V."/>
            <person name="Lucas S."/>
            <person name="Lundell T."/>
            <person name="Martin R."/>
            <person name="McLaughlin D.J."/>
            <person name="Morgenstern I."/>
            <person name="Morin E."/>
            <person name="Murat C."/>
            <person name="Nagy L.G."/>
            <person name="Nolan M."/>
            <person name="Ohm R.A."/>
            <person name="Patyshakuliyeva A."/>
            <person name="Rokas A."/>
            <person name="Ruiz-Duenas F.J."/>
            <person name="Sabat G."/>
            <person name="Salamov A."/>
            <person name="Samejima M."/>
            <person name="Schmutz J."/>
            <person name="Slot J.C."/>
            <person name="St John F."/>
            <person name="Stenlid J."/>
            <person name="Sun H."/>
            <person name="Sun S."/>
            <person name="Syed K."/>
            <person name="Tsang A."/>
            <person name="Wiebenga A."/>
            <person name="Young D."/>
            <person name="Pisabarro A."/>
            <person name="Eastwood D.C."/>
            <person name="Martin F."/>
            <person name="Cullen D."/>
            <person name="Grigoriev I.V."/>
            <person name="Hibbett D.S."/>
        </authorList>
    </citation>
    <scope>NUCLEOTIDE SEQUENCE [LARGE SCALE GENOMIC DNA]</scope>
    <source>
        <strain evidence="3">TFB10046</strain>
    </source>
</reference>
<feature type="compositionally biased region" description="Low complexity" evidence="1">
    <location>
        <begin position="208"/>
        <end position="229"/>
    </location>
</feature>
<sequence length="412" mass="44824">MFANRSFNPRSACPGTARRRLGPTGLSPSEQLDRADRGNRARRHGLLTCKEAYVNYRRAAYPDEFVPDPEFICGPFDHNVMLSNVLPPRFEDLMCTLCGESEELRAFPGTGDCTYVMCVPCNKPTKLPSGDITQPDPEVDRKRPFCIYEKPYRLFRTWRNRGSVEDSGTVNNTTTNNNGGSSGDDDDDDNSNNDHRDDSNAFFRPHRSLASSPSSAPSSSEHAASCAPAGKSSIAGSMTSPPATPAPLRAVSAASSSTATSPPDAAVARRAIAPLPKRAKATGIETIDVKLELISAKFKSIRRLGVKNGKLAWENIHPAVANYFARGSYAMETFDRTIDKWVPFGADAPARVIDTQSMLLARVVNTNTASCDLIEVPSEPDTPQLARLGQKRAALGPPKLTFRPVKRLAGQR</sequence>
<dbReference type="InParanoid" id="J0CTU4"/>
<gene>
    <name evidence="2" type="ORF">AURDEDRAFT_177167</name>
</gene>
<protein>
    <submittedName>
        <fullName evidence="2">Uncharacterized protein</fullName>
    </submittedName>
</protein>
<evidence type="ECO:0000313" key="3">
    <source>
        <dbReference type="Proteomes" id="UP000006514"/>
    </source>
</evidence>
<name>J0CTU4_AURST</name>